<keyword evidence="3" id="KW-1185">Reference proteome</keyword>
<accession>A0ABQ0L4R5</accession>
<evidence type="ECO:0000313" key="2">
    <source>
        <dbReference type="EMBL" id="GAT46101.1"/>
    </source>
</evidence>
<feature type="transmembrane region" description="Helical" evidence="1">
    <location>
        <begin position="147"/>
        <end position="168"/>
    </location>
</feature>
<keyword evidence="1" id="KW-0812">Transmembrane</keyword>
<dbReference type="EMBL" id="DF842145">
    <property type="protein sequence ID" value="GAT46101.1"/>
    <property type="molecule type" value="Genomic_DNA"/>
</dbReference>
<feature type="transmembrane region" description="Helical" evidence="1">
    <location>
        <begin position="113"/>
        <end position="135"/>
    </location>
</feature>
<dbReference type="Proteomes" id="UP000815677">
    <property type="component" value="Unassembled WGS sequence"/>
</dbReference>
<proteinExistence type="predicted"/>
<sequence length="797" mass="86926">MYKPALSAYDLQDTDLQPSFDGVYDPYSLHAAAPKLSPKRLNRTHRPQYLSLSGSSYDEELLYDPYKPTSRTPNTATSETDFLRTPQSALFPTGRPHPRRRHPFADSFEPPEWWLILSHVAFCALGYPVLFAFVTIATDRPIFWSRLIVGVGCSVVGVALGSTLARLAQRFLEAATWATLIHQSRNPSKPGIRMRDFASSSESATSIMAGLTLLWNRHTRYGGTLRSSRVHYDAQPWSLYLVVFLFIAIVAASISFILGRVVDIQAAIEHQTIEYQEIAIAGDLSDADLAKAAVLNSEAFDSNFAITWTLSPFSAHSSLPNAVSFIWENDTVYFAETTLSQLLPGGTGFGTFDANTTTASIQQNSTQLVATSGDTVQPGWTLRYPRWGLRIQCAKSADPNTILPRAAGTGFTYAFTPRDILEGMFSSFGMTLPANLAAPLNVSAVMLSPNDTFPAALDPKNISMAAAFNDNGVAHSFKSVPISEGGLFESRVSSDSADVPFMLNPVEIRLNTTYAPDGKFLTYSAESLPNQNGNSESPIQIHSNSILAGTQTFIGYDAAVCLEVYESYVLEVYNSTIGNPASTRIVSKGNTIVDLLNTEVGTRPLNDPNVKRVLNSTSLRQAYEIAHGNSANQILKDNGRDSFYVPSPTIVSFTGGDGPYGYLELSAPYFAQARARADATNLLSYLAGSAPSLARSYPDRVTSYAVLSTVEAAVVFAVLLVLGLLAGFFVPRLPLAIPRRGFGLYSWLAAFYSNELVLERMDARTESTGTPGLPKHLDLQDIKRHMGDLRFRYGVAS</sequence>
<evidence type="ECO:0000313" key="3">
    <source>
        <dbReference type="Proteomes" id="UP000815677"/>
    </source>
</evidence>
<reference evidence="2" key="1">
    <citation type="submission" date="2014-09" db="EMBL/GenBank/DDBJ databases">
        <title>Genome sequence of the luminous mushroom Mycena chlorophos for searching fungal bioluminescence genes.</title>
        <authorList>
            <person name="Tanaka Y."/>
            <person name="Kasuga D."/>
            <person name="Oba Y."/>
            <person name="Hase S."/>
            <person name="Sato K."/>
            <person name="Oba Y."/>
            <person name="Sakakibara Y."/>
        </authorList>
    </citation>
    <scope>NUCLEOTIDE SEQUENCE</scope>
</reference>
<name>A0ABQ0L4R5_MYCCL</name>
<protein>
    <submittedName>
        <fullName evidence="2">Uncharacterized protein</fullName>
    </submittedName>
</protein>
<keyword evidence="1" id="KW-0472">Membrane</keyword>
<evidence type="ECO:0000256" key="1">
    <source>
        <dbReference type="SAM" id="Phobius"/>
    </source>
</evidence>
<gene>
    <name evidence="2" type="ORF">MCHLO_03641</name>
</gene>
<keyword evidence="1" id="KW-1133">Transmembrane helix</keyword>
<feature type="transmembrane region" description="Helical" evidence="1">
    <location>
        <begin position="704"/>
        <end position="730"/>
    </location>
</feature>
<organism evidence="2 3">
    <name type="scientific">Mycena chlorophos</name>
    <name type="common">Agaric fungus</name>
    <name type="synonym">Agaricus chlorophos</name>
    <dbReference type="NCBI Taxonomy" id="658473"/>
    <lineage>
        <taxon>Eukaryota</taxon>
        <taxon>Fungi</taxon>
        <taxon>Dikarya</taxon>
        <taxon>Basidiomycota</taxon>
        <taxon>Agaricomycotina</taxon>
        <taxon>Agaricomycetes</taxon>
        <taxon>Agaricomycetidae</taxon>
        <taxon>Agaricales</taxon>
        <taxon>Marasmiineae</taxon>
        <taxon>Mycenaceae</taxon>
        <taxon>Mycena</taxon>
    </lineage>
</organism>
<feature type="transmembrane region" description="Helical" evidence="1">
    <location>
        <begin position="237"/>
        <end position="258"/>
    </location>
</feature>